<comment type="caution">
    <text evidence="3">The sequence shown here is derived from an EMBL/GenBank/DDBJ whole genome shotgun (WGS) entry which is preliminary data.</text>
</comment>
<accession>A0ABP6QFW9</accession>
<feature type="domain" description="TadE-like" evidence="2">
    <location>
        <begin position="14"/>
        <end position="56"/>
    </location>
</feature>
<keyword evidence="4" id="KW-1185">Reference proteome</keyword>
<proteinExistence type="predicted"/>
<dbReference type="InterPro" id="IPR049790">
    <property type="entry name" value="Rv3655c/TadE"/>
</dbReference>
<evidence type="ECO:0000256" key="1">
    <source>
        <dbReference type="SAM" id="Phobius"/>
    </source>
</evidence>
<dbReference type="RefSeq" id="WP_344829243.1">
    <property type="nucleotide sequence ID" value="NZ_BAAAUV010000007.1"/>
</dbReference>
<dbReference type="EMBL" id="BAAAUV010000007">
    <property type="protein sequence ID" value="GAA3214317.1"/>
    <property type="molecule type" value="Genomic_DNA"/>
</dbReference>
<keyword evidence="1" id="KW-1133">Transmembrane helix</keyword>
<organism evidence="3 4">
    <name type="scientific">Actinocorallia longicatena</name>
    <dbReference type="NCBI Taxonomy" id="111803"/>
    <lineage>
        <taxon>Bacteria</taxon>
        <taxon>Bacillati</taxon>
        <taxon>Actinomycetota</taxon>
        <taxon>Actinomycetes</taxon>
        <taxon>Streptosporangiales</taxon>
        <taxon>Thermomonosporaceae</taxon>
        <taxon>Actinocorallia</taxon>
    </lineage>
</organism>
<feature type="transmembrane region" description="Helical" evidence="1">
    <location>
        <begin position="21"/>
        <end position="43"/>
    </location>
</feature>
<gene>
    <name evidence="3" type="ORF">GCM10010468_35010</name>
</gene>
<keyword evidence="1" id="KW-0472">Membrane</keyword>
<evidence type="ECO:0000313" key="3">
    <source>
        <dbReference type="EMBL" id="GAA3214317.1"/>
    </source>
</evidence>
<dbReference type="InterPro" id="IPR012495">
    <property type="entry name" value="TadE-like_dom"/>
</dbReference>
<protein>
    <recommendedName>
        <fullName evidence="2">TadE-like domain-containing protein</fullName>
    </recommendedName>
</protein>
<dbReference type="Pfam" id="PF07811">
    <property type="entry name" value="TadE"/>
    <property type="match status" value="1"/>
</dbReference>
<keyword evidence="1" id="KW-0812">Transmembrane</keyword>
<evidence type="ECO:0000259" key="2">
    <source>
        <dbReference type="Pfam" id="PF07811"/>
    </source>
</evidence>
<name>A0ABP6QFW9_9ACTN</name>
<evidence type="ECO:0000313" key="4">
    <source>
        <dbReference type="Proteomes" id="UP001501237"/>
    </source>
</evidence>
<reference evidence="4" key="1">
    <citation type="journal article" date="2019" name="Int. J. Syst. Evol. Microbiol.">
        <title>The Global Catalogue of Microorganisms (GCM) 10K type strain sequencing project: providing services to taxonomists for standard genome sequencing and annotation.</title>
        <authorList>
            <consortium name="The Broad Institute Genomics Platform"/>
            <consortium name="The Broad Institute Genome Sequencing Center for Infectious Disease"/>
            <person name="Wu L."/>
            <person name="Ma J."/>
        </authorList>
    </citation>
    <scope>NUCLEOTIDE SEQUENCE [LARGE SCALE GENOMIC DNA]</scope>
    <source>
        <strain evidence="4">JCM 9377</strain>
    </source>
</reference>
<sequence>MITASPGTSRKDRGSATVETALALPALMTVVAIALWGIAAAAANLTCIDAAHTGARAAARGEPPEAVRTAILRAAPPHTTVTLTTTPDTTHLTVTTVFHPPLHLPLPALTFQATAEAPTEPTP</sequence>
<dbReference type="NCBIfam" id="NF041390">
    <property type="entry name" value="TadE_Rv3655c"/>
    <property type="match status" value="1"/>
</dbReference>
<dbReference type="Proteomes" id="UP001501237">
    <property type="component" value="Unassembled WGS sequence"/>
</dbReference>